<sequence length="361" mass="40816">MSKNTNIDFSKSLLTWFKQHGRHDLPWQQPREAYRVWLSEIMLQQTQVQTVIPYFERFINEFPSLQSLAKASQDEVLHQWTGLGYYARARNLHKTAQIIVEQHGAKFPQDYDDILALPGIGPSTAAAILAQAFDLPHAILDGNVKRVLTRFHTISGWPGKKKIEVQLWDIARQHTPNHSAADYTQAIMDLGATVCTRSKPSCKACPMSASCAAYKQGNPGDYPTPKKRASLPVRKTTMLLLQNIKGEILLQQRPAQGIWGNLWSLPEIDDSESASQISRQQFACEVETSTPLSPFRHTFSHFHLDIQPIHCKVSTHTQCVMDSSKLVWYKCVPPDNQNRSDKRGLPGPVKKLLETTLEKNP</sequence>
<evidence type="ECO:0000256" key="6">
    <source>
        <dbReference type="ARBA" id="ARBA00022485"/>
    </source>
</evidence>
<organism evidence="16">
    <name type="scientific">hydrothermal vent metagenome</name>
    <dbReference type="NCBI Taxonomy" id="652676"/>
    <lineage>
        <taxon>unclassified sequences</taxon>
        <taxon>metagenomes</taxon>
        <taxon>ecological metagenomes</taxon>
    </lineage>
</organism>
<gene>
    <name evidence="16" type="ORF">MNBD_GAMMA23-1272</name>
</gene>
<accession>A0A3B1AB92</accession>
<comment type="similarity">
    <text evidence="3">Belongs to the Nth/MutY family.</text>
</comment>
<dbReference type="GO" id="GO:0032357">
    <property type="term" value="F:oxidized purine DNA binding"/>
    <property type="evidence" value="ECO:0007669"/>
    <property type="project" value="TreeGrafter"/>
</dbReference>
<dbReference type="GO" id="GO:0051539">
    <property type="term" value="F:4 iron, 4 sulfur cluster binding"/>
    <property type="evidence" value="ECO:0007669"/>
    <property type="project" value="UniProtKB-KW"/>
</dbReference>
<dbReference type="InterPro" id="IPR005760">
    <property type="entry name" value="A/G_AdeGlyc_MutY"/>
</dbReference>
<keyword evidence="6" id="KW-0004">4Fe-4S</keyword>
<evidence type="ECO:0000256" key="9">
    <source>
        <dbReference type="ARBA" id="ARBA00022801"/>
    </source>
</evidence>
<dbReference type="GO" id="GO:0046872">
    <property type="term" value="F:metal ion binding"/>
    <property type="evidence" value="ECO:0007669"/>
    <property type="project" value="UniProtKB-KW"/>
</dbReference>
<evidence type="ECO:0000256" key="13">
    <source>
        <dbReference type="ARBA" id="ARBA00023295"/>
    </source>
</evidence>
<comment type="cofactor">
    <cofactor evidence="2">
        <name>[4Fe-4S] cluster</name>
        <dbReference type="ChEBI" id="CHEBI:49883"/>
    </cofactor>
</comment>
<evidence type="ECO:0000256" key="8">
    <source>
        <dbReference type="ARBA" id="ARBA00022763"/>
    </source>
</evidence>
<feature type="domain" description="HhH-GPD" evidence="15">
    <location>
        <begin position="42"/>
        <end position="193"/>
    </location>
</feature>
<dbReference type="CDD" id="cd03431">
    <property type="entry name" value="NUDIX_DNA_Glycosylase_C-MutY"/>
    <property type="match status" value="1"/>
</dbReference>
<protein>
    <recommendedName>
        <fullName evidence="5">Adenine DNA glycosylase</fullName>
        <ecNumber evidence="4">3.2.2.31</ecNumber>
    </recommendedName>
</protein>
<evidence type="ECO:0000313" key="16">
    <source>
        <dbReference type="EMBL" id="VAW97122.1"/>
    </source>
</evidence>
<dbReference type="GO" id="GO:0006298">
    <property type="term" value="P:mismatch repair"/>
    <property type="evidence" value="ECO:0007669"/>
    <property type="project" value="TreeGrafter"/>
</dbReference>
<evidence type="ECO:0000256" key="14">
    <source>
        <dbReference type="SAM" id="MobiDB-lite"/>
    </source>
</evidence>
<evidence type="ECO:0000256" key="3">
    <source>
        <dbReference type="ARBA" id="ARBA00008343"/>
    </source>
</evidence>
<keyword evidence="8" id="KW-0227">DNA damage</keyword>
<dbReference type="InterPro" id="IPR011257">
    <property type="entry name" value="DNA_glycosylase"/>
</dbReference>
<dbReference type="GO" id="GO:0034039">
    <property type="term" value="F:8-oxo-7,8-dihydroguanine DNA N-glycosylase activity"/>
    <property type="evidence" value="ECO:0007669"/>
    <property type="project" value="TreeGrafter"/>
</dbReference>
<dbReference type="EC" id="3.2.2.31" evidence="4"/>
<evidence type="ECO:0000256" key="1">
    <source>
        <dbReference type="ARBA" id="ARBA00000843"/>
    </source>
</evidence>
<evidence type="ECO:0000256" key="5">
    <source>
        <dbReference type="ARBA" id="ARBA00022023"/>
    </source>
</evidence>
<dbReference type="InterPro" id="IPR003265">
    <property type="entry name" value="HhH-GPD_domain"/>
</dbReference>
<dbReference type="SMART" id="SM00525">
    <property type="entry name" value="FES"/>
    <property type="match status" value="1"/>
</dbReference>
<reference evidence="16" key="1">
    <citation type="submission" date="2018-06" db="EMBL/GenBank/DDBJ databases">
        <authorList>
            <person name="Zhirakovskaya E."/>
        </authorList>
    </citation>
    <scope>NUCLEOTIDE SEQUENCE</scope>
</reference>
<dbReference type="GO" id="GO:0035485">
    <property type="term" value="F:adenine/guanine mispair binding"/>
    <property type="evidence" value="ECO:0007669"/>
    <property type="project" value="TreeGrafter"/>
</dbReference>
<dbReference type="NCBIfam" id="NF008132">
    <property type="entry name" value="PRK10880.1"/>
    <property type="match status" value="1"/>
</dbReference>
<dbReference type="GO" id="GO:0006284">
    <property type="term" value="P:base-excision repair"/>
    <property type="evidence" value="ECO:0007669"/>
    <property type="project" value="InterPro"/>
</dbReference>
<dbReference type="NCBIfam" id="TIGR01084">
    <property type="entry name" value="mutY"/>
    <property type="match status" value="1"/>
</dbReference>
<proteinExistence type="inferred from homology"/>
<evidence type="ECO:0000259" key="15">
    <source>
        <dbReference type="SMART" id="SM00478"/>
    </source>
</evidence>
<dbReference type="Gene3D" id="1.10.1670.10">
    <property type="entry name" value="Helix-hairpin-Helix base-excision DNA repair enzymes (C-terminal)"/>
    <property type="match status" value="1"/>
</dbReference>
<dbReference type="InterPro" id="IPR023170">
    <property type="entry name" value="HhH_base_excis_C"/>
</dbReference>
<evidence type="ECO:0000256" key="10">
    <source>
        <dbReference type="ARBA" id="ARBA00023004"/>
    </source>
</evidence>
<dbReference type="Pfam" id="PF14815">
    <property type="entry name" value="NUDIX_4"/>
    <property type="match status" value="1"/>
</dbReference>
<keyword evidence="9 16" id="KW-0378">Hydrolase</keyword>
<dbReference type="InterPro" id="IPR015797">
    <property type="entry name" value="NUDIX_hydrolase-like_dom_sf"/>
</dbReference>
<evidence type="ECO:0000256" key="12">
    <source>
        <dbReference type="ARBA" id="ARBA00023204"/>
    </source>
</evidence>
<dbReference type="PANTHER" id="PTHR42944">
    <property type="entry name" value="ADENINE DNA GLYCOSYLASE"/>
    <property type="match status" value="1"/>
</dbReference>
<keyword evidence="7" id="KW-0479">Metal-binding</keyword>
<dbReference type="FunFam" id="1.10.340.30:FF:000002">
    <property type="entry name" value="Adenine DNA glycosylase"/>
    <property type="match status" value="1"/>
</dbReference>
<dbReference type="Pfam" id="PF00633">
    <property type="entry name" value="HHH"/>
    <property type="match status" value="1"/>
</dbReference>
<evidence type="ECO:0000256" key="7">
    <source>
        <dbReference type="ARBA" id="ARBA00022723"/>
    </source>
</evidence>
<dbReference type="Gene3D" id="1.10.340.30">
    <property type="entry name" value="Hypothetical protein, domain 2"/>
    <property type="match status" value="1"/>
</dbReference>
<dbReference type="AlphaFoldDB" id="A0A3B1AB92"/>
<evidence type="ECO:0000256" key="4">
    <source>
        <dbReference type="ARBA" id="ARBA00012045"/>
    </source>
</evidence>
<dbReference type="Pfam" id="PF00730">
    <property type="entry name" value="HhH-GPD"/>
    <property type="match status" value="1"/>
</dbReference>
<dbReference type="EMBL" id="UOFT01000055">
    <property type="protein sequence ID" value="VAW97122.1"/>
    <property type="molecule type" value="Genomic_DNA"/>
</dbReference>
<dbReference type="SUPFAM" id="SSF48150">
    <property type="entry name" value="DNA-glycosylase"/>
    <property type="match status" value="1"/>
</dbReference>
<dbReference type="CDD" id="cd00056">
    <property type="entry name" value="ENDO3c"/>
    <property type="match status" value="1"/>
</dbReference>
<dbReference type="InterPro" id="IPR000445">
    <property type="entry name" value="HhH_motif"/>
</dbReference>
<comment type="catalytic activity">
    <reaction evidence="1">
        <text>Hydrolyzes free adenine bases from 7,8-dihydro-8-oxoguanine:adenine mismatched double-stranded DNA, leaving an apurinic site.</text>
        <dbReference type="EC" id="3.2.2.31"/>
    </reaction>
</comment>
<dbReference type="InterPro" id="IPR029119">
    <property type="entry name" value="MutY_C"/>
</dbReference>
<dbReference type="SMART" id="SM00478">
    <property type="entry name" value="ENDO3c"/>
    <property type="match status" value="1"/>
</dbReference>
<dbReference type="GO" id="GO:0000701">
    <property type="term" value="F:purine-specific mismatch base pair DNA N-glycosylase activity"/>
    <property type="evidence" value="ECO:0007669"/>
    <property type="project" value="UniProtKB-EC"/>
</dbReference>
<keyword evidence="13 16" id="KW-0326">Glycosidase</keyword>
<dbReference type="InterPro" id="IPR003651">
    <property type="entry name" value="Endonuclease3_FeS-loop_motif"/>
</dbReference>
<dbReference type="Gene3D" id="3.90.79.10">
    <property type="entry name" value="Nucleoside Triphosphate Pyrophosphohydrolase"/>
    <property type="match status" value="1"/>
</dbReference>
<dbReference type="PROSITE" id="PS01155">
    <property type="entry name" value="ENDONUCLEASE_III_2"/>
    <property type="match status" value="1"/>
</dbReference>
<feature type="compositionally biased region" description="Basic and acidic residues" evidence="14">
    <location>
        <begin position="351"/>
        <end position="361"/>
    </location>
</feature>
<dbReference type="SUPFAM" id="SSF55811">
    <property type="entry name" value="Nudix"/>
    <property type="match status" value="1"/>
</dbReference>
<feature type="region of interest" description="Disordered" evidence="14">
    <location>
        <begin position="337"/>
        <end position="361"/>
    </location>
</feature>
<evidence type="ECO:0000256" key="2">
    <source>
        <dbReference type="ARBA" id="ARBA00001966"/>
    </source>
</evidence>
<keyword evidence="10" id="KW-0408">Iron</keyword>
<dbReference type="PANTHER" id="PTHR42944:SF1">
    <property type="entry name" value="ADENINE DNA GLYCOSYLASE"/>
    <property type="match status" value="1"/>
</dbReference>
<dbReference type="InterPro" id="IPR004036">
    <property type="entry name" value="Endonuclease-III-like_CS2"/>
</dbReference>
<keyword evidence="12" id="KW-0234">DNA repair</keyword>
<name>A0A3B1AB92_9ZZZZ</name>
<evidence type="ECO:0000256" key="11">
    <source>
        <dbReference type="ARBA" id="ARBA00023014"/>
    </source>
</evidence>
<keyword evidence="11" id="KW-0411">Iron-sulfur</keyword>
<dbReference type="InterPro" id="IPR044298">
    <property type="entry name" value="MIG/MutY"/>
</dbReference>